<feature type="compositionally biased region" description="Basic and acidic residues" evidence="1">
    <location>
        <begin position="215"/>
        <end position="244"/>
    </location>
</feature>
<organism evidence="3 4">
    <name type="scientific">Aquipuribacter nitratireducens</name>
    <dbReference type="NCBI Taxonomy" id="650104"/>
    <lineage>
        <taxon>Bacteria</taxon>
        <taxon>Bacillati</taxon>
        <taxon>Actinomycetota</taxon>
        <taxon>Actinomycetes</taxon>
        <taxon>Micrococcales</taxon>
        <taxon>Intrasporangiaceae</taxon>
        <taxon>Aquipuribacter</taxon>
    </lineage>
</organism>
<evidence type="ECO:0000256" key="2">
    <source>
        <dbReference type="SAM" id="Phobius"/>
    </source>
</evidence>
<proteinExistence type="predicted"/>
<dbReference type="Gene3D" id="1.10.287.1260">
    <property type="match status" value="1"/>
</dbReference>
<dbReference type="InterPro" id="IPR008910">
    <property type="entry name" value="MSC_TM_helix"/>
</dbReference>
<evidence type="ECO:0000313" key="3">
    <source>
        <dbReference type="EMBL" id="MFC5381998.1"/>
    </source>
</evidence>
<keyword evidence="4" id="KW-1185">Reference proteome</keyword>
<feature type="transmembrane region" description="Helical" evidence="2">
    <location>
        <begin position="15"/>
        <end position="37"/>
    </location>
</feature>
<reference evidence="4" key="1">
    <citation type="journal article" date="2019" name="Int. J. Syst. Evol. Microbiol.">
        <title>The Global Catalogue of Microorganisms (GCM) 10K type strain sequencing project: providing services to taxonomists for standard genome sequencing and annotation.</title>
        <authorList>
            <consortium name="The Broad Institute Genomics Platform"/>
            <consortium name="The Broad Institute Genome Sequencing Center for Infectious Disease"/>
            <person name="Wu L."/>
            <person name="Ma J."/>
        </authorList>
    </citation>
    <scope>NUCLEOTIDE SEQUENCE [LARGE SCALE GENOMIC DNA]</scope>
    <source>
        <strain evidence="4">CCUG 43114</strain>
    </source>
</reference>
<sequence length="302" mass="32547">MREALTSAYVTVVDFVPRLLLFLVILLVGWLLARLLAKALARVLERVGFDRAVERGGIGRMLEHSRYDASGLVSRLVFYGLLLLVLQLAFGVFGPNPVSELLTAVIAFLPRLVVAIVIVVVAAAIAAAVKDLVASALGGLSYGRGLATASSVLILGIGVIAALNQVGIATTVTTPILVTVLATIGGILVVGVGGGLIRPMQSRWEGYLQTASRESDNVKREVRRERERRESAAVEREAAEREAAEREDDAYAAAPSYGTDPAYEAYGGGTYEDLEQPRGRPPEVDLTDDATRQHDEQPERRW</sequence>
<comment type="caution">
    <text evidence="3">The sequence shown here is derived from an EMBL/GenBank/DDBJ whole genome shotgun (WGS) entry which is preliminary data.</text>
</comment>
<dbReference type="RefSeq" id="WP_340269956.1">
    <property type="nucleotide sequence ID" value="NZ_JBBEOG010000005.1"/>
</dbReference>
<protein>
    <submittedName>
        <fullName evidence="3">Uncharacterized protein</fullName>
    </submittedName>
</protein>
<keyword evidence="2" id="KW-1133">Transmembrane helix</keyword>
<keyword evidence="2" id="KW-0812">Transmembrane</keyword>
<evidence type="ECO:0000256" key="1">
    <source>
        <dbReference type="SAM" id="MobiDB-lite"/>
    </source>
</evidence>
<dbReference type="Pfam" id="PF05552">
    <property type="entry name" value="MS_channel_1st_1"/>
    <property type="match status" value="2"/>
</dbReference>
<evidence type="ECO:0000313" key="4">
    <source>
        <dbReference type="Proteomes" id="UP001596122"/>
    </source>
</evidence>
<feature type="transmembrane region" description="Helical" evidence="2">
    <location>
        <begin position="175"/>
        <end position="197"/>
    </location>
</feature>
<accession>A0ABW0GPU8</accession>
<keyword evidence="2" id="KW-0472">Membrane</keyword>
<feature type="compositionally biased region" description="Basic and acidic residues" evidence="1">
    <location>
        <begin position="275"/>
        <end position="302"/>
    </location>
</feature>
<dbReference type="Proteomes" id="UP001596122">
    <property type="component" value="Unassembled WGS sequence"/>
</dbReference>
<feature type="transmembrane region" description="Helical" evidence="2">
    <location>
        <begin position="76"/>
        <end position="95"/>
    </location>
</feature>
<name>A0ABW0GPU8_9MICO</name>
<feature type="region of interest" description="Disordered" evidence="1">
    <location>
        <begin position="215"/>
        <end position="302"/>
    </location>
</feature>
<gene>
    <name evidence="3" type="ORF">ACFPJ6_14565</name>
</gene>
<feature type="transmembrane region" description="Helical" evidence="2">
    <location>
        <begin position="141"/>
        <end position="163"/>
    </location>
</feature>
<feature type="transmembrane region" description="Helical" evidence="2">
    <location>
        <begin position="101"/>
        <end position="129"/>
    </location>
</feature>
<dbReference type="EMBL" id="JBHSLD010000014">
    <property type="protein sequence ID" value="MFC5381998.1"/>
    <property type="molecule type" value="Genomic_DNA"/>
</dbReference>